<dbReference type="GO" id="GO:0009279">
    <property type="term" value="C:cell outer membrane"/>
    <property type="evidence" value="ECO:0007669"/>
    <property type="project" value="UniProtKB-SubCell"/>
</dbReference>
<dbReference type="PANTHER" id="PTHR30332">
    <property type="entry name" value="PROBABLE GENERAL SECRETION PATHWAY PROTEIN D"/>
    <property type="match status" value="1"/>
</dbReference>
<evidence type="ECO:0000256" key="5">
    <source>
        <dbReference type="ARBA" id="ARBA00023237"/>
    </source>
</evidence>
<evidence type="ECO:0000313" key="12">
    <source>
        <dbReference type="Proteomes" id="UP000295509"/>
    </source>
</evidence>
<organism evidence="11 12">
    <name type="scientific">Paraburkholderia rhizosphaerae</name>
    <dbReference type="NCBI Taxonomy" id="480658"/>
    <lineage>
        <taxon>Bacteria</taxon>
        <taxon>Pseudomonadati</taxon>
        <taxon>Pseudomonadota</taxon>
        <taxon>Betaproteobacteria</taxon>
        <taxon>Burkholderiales</taxon>
        <taxon>Burkholderiaceae</taxon>
        <taxon>Paraburkholderia</taxon>
    </lineage>
</organism>
<feature type="compositionally biased region" description="Low complexity" evidence="9">
    <location>
        <begin position="676"/>
        <end position="692"/>
    </location>
</feature>
<dbReference type="InterPro" id="IPR008965">
    <property type="entry name" value="CBM2/CBM3_carb-bd_dom_sf"/>
</dbReference>
<dbReference type="GO" id="GO:0030246">
    <property type="term" value="F:carbohydrate binding"/>
    <property type="evidence" value="ECO:0007669"/>
    <property type="project" value="InterPro"/>
</dbReference>
<evidence type="ECO:0000256" key="9">
    <source>
        <dbReference type="SAM" id="MobiDB-lite"/>
    </source>
</evidence>
<dbReference type="Gene3D" id="1.25.40.10">
    <property type="entry name" value="Tetratricopeptide repeat domain"/>
    <property type="match status" value="1"/>
</dbReference>
<feature type="region of interest" description="Disordered" evidence="9">
    <location>
        <begin position="399"/>
        <end position="441"/>
    </location>
</feature>
<dbReference type="Pfam" id="PF00963">
    <property type="entry name" value="Cohesin"/>
    <property type="match status" value="1"/>
</dbReference>
<reference evidence="11 12" key="1">
    <citation type="submission" date="2019-03" db="EMBL/GenBank/DDBJ databases">
        <title>Genomic Encyclopedia of Type Strains, Phase III (KMG-III): the genomes of soil and plant-associated and newly described type strains.</title>
        <authorList>
            <person name="Whitman W."/>
        </authorList>
    </citation>
    <scope>NUCLEOTIDE SEQUENCE [LARGE SCALE GENOMIC DNA]</scope>
    <source>
        <strain evidence="11 12">LMG 29544</strain>
    </source>
</reference>
<evidence type="ECO:0000256" key="7">
    <source>
        <dbReference type="RuleBase" id="RU004003"/>
    </source>
</evidence>
<dbReference type="InterPro" id="IPR019734">
    <property type="entry name" value="TPR_rpt"/>
</dbReference>
<comment type="similarity">
    <text evidence="7">Belongs to the bacterial secretin family.</text>
</comment>
<keyword evidence="5" id="KW-0998">Cell outer membrane</keyword>
<keyword evidence="6" id="KW-0802">TPR repeat</keyword>
<feature type="domain" description="Secretin/TonB short N-terminal" evidence="10">
    <location>
        <begin position="242"/>
        <end position="293"/>
    </location>
</feature>
<evidence type="ECO:0000313" key="11">
    <source>
        <dbReference type="EMBL" id="TDY31269.1"/>
    </source>
</evidence>
<dbReference type="GO" id="GO:0015627">
    <property type="term" value="C:type II protein secretion system complex"/>
    <property type="evidence" value="ECO:0007669"/>
    <property type="project" value="TreeGrafter"/>
</dbReference>
<feature type="repeat" description="TPR" evidence="6">
    <location>
        <begin position="59"/>
        <end position="92"/>
    </location>
</feature>
<dbReference type="InterPro" id="IPR038591">
    <property type="entry name" value="NolW-like_sf"/>
</dbReference>
<dbReference type="InterPro" id="IPR005644">
    <property type="entry name" value="NolW-like"/>
</dbReference>
<keyword evidence="4" id="KW-0472">Membrane</keyword>
<gene>
    <name evidence="11" type="ORF">BX592_1526</name>
</gene>
<dbReference type="InterPro" id="IPR001775">
    <property type="entry name" value="GspD/PilQ"/>
</dbReference>
<dbReference type="PRINTS" id="PR01032">
    <property type="entry name" value="PHAGEIV"/>
</dbReference>
<dbReference type="SUPFAM" id="SSF49384">
    <property type="entry name" value="Carbohydrate-binding domain"/>
    <property type="match status" value="1"/>
</dbReference>
<dbReference type="SMART" id="SM00965">
    <property type="entry name" value="STN"/>
    <property type="match status" value="1"/>
</dbReference>
<evidence type="ECO:0000256" key="3">
    <source>
        <dbReference type="ARBA" id="ARBA00022729"/>
    </source>
</evidence>
<dbReference type="SUPFAM" id="SSF48452">
    <property type="entry name" value="TPR-like"/>
    <property type="match status" value="1"/>
</dbReference>
<dbReference type="CDD" id="cd08547">
    <property type="entry name" value="Type_II_cohesin"/>
    <property type="match status" value="1"/>
</dbReference>
<proteinExistence type="inferred from homology"/>
<evidence type="ECO:0000256" key="8">
    <source>
        <dbReference type="RuleBase" id="RU004004"/>
    </source>
</evidence>
<sequence length="871" mass="91872">MDSGSSIQGNSVVVMRFIKQNRLRGPGGETRRPRRRPRRTLSQLACVVAVPVLLAGCAAQKAYRAGEDFVAQGKIDEGLAKLQEAMNADPRDAQYRSAWLALRETTVMHDNEQGDRLAAKGARDAARKSYQHALTIDPSNERAHAGLVALDQAVRLDAMLTQAEQMFGKHDADGARRVLSQVTTEAPDNPRALALQRRITLDSGATRVEAALAAAYRRPIHIDFKDATIRQVFDVISRSANMNFLFDKDVRTDQRTSIFLRNSTIEGAVRYVLATNQLAQQVLDENTVLIYPNTPAKLKDYQELAVRTFFLSNSDAKTVANTLKTILKAHDIVIDEKLNMVIVRDTPDVIRMAERLVTLEDVPEPEVMLEVEVIEVQRNSTENLGIQWPGSVTLTPLPPGSVIATPNGQNNSNSGFGNPFNNGSFGGSSSGGGSSPSLSLNDLFHQTSKTVGVSQVQATVNANLNVSNAKLLTNPRIRVRNHEKAKILIGERVPNITSTATSTGFVSQSVNYIDVGLTLNVEPAIYLDNSIGIKVALEVSSLLNTITGSSGTTAYQIGTRTASTVLQLKNGETDILAGLIDSQERTSGDKIPGFGQLPVLGRLFGATKDEDDNTEIVLAITPHLIRNIQRPDAASAYFNAGTETNSTSLVQSNGISTAPAPTLPAAGNLSASTSAPSSGMGSNNSMNGSGSNGLGSNYPGSYGNSGSGMVGGFGGGGFADPGTVAGAPGTGGTAQMSIQGPPQVKVGDSVTVALMMQSDQPVMSVPSSITFDNTKLQFSGVTEGDFMKQAGAQTSFSSRVGQNGGQVSISNSVSGGSGASAQATYAVLTFKALAPTSQTAVSVQPGSMLGVTGVPVTPLPALPYNLTVNPR</sequence>
<keyword evidence="3" id="KW-0732">Signal</keyword>
<dbReference type="PRINTS" id="PR00811">
    <property type="entry name" value="BCTERIALGSPD"/>
</dbReference>
<protein>
    <submittedName>
        <fullName evidence="11">General secretion pathway protein D</fullName>
    </submittedName>
</protein>
<comment type="subcellular location">
    <subcellularLocation>
        <location evidence="8">Cell outer membrane</location>
    </subcellularLocation>
    <subcellularLocation>
        <location evidence="1">Membrane</location>
    </subcellularLocation>
</comment>
<dbReference type="InterPro" id="IPR050810">
    <property type="entry name" value="Bact_Secretion_Sys_Channel"/>
</dbReference>
<feature type="compositionally biased region" description="Gly residues" evidence="9">
    <location>
        <begin position="424"/>
        <end position="434"/>
    </location>
</feature>
<keyword evidence="12" id="KW-1185">Reference proteome</keyword>
<dbReference type="Pfam" id="PF07660">
    <property type="entry name" value="STN"/>
    <property type="match status" value="1"/>
</dbReference>
<dbReference type="Pfam" id="PF00263">
    <property type="entry name" value="Secretin"/>
    <property type="match status" value="1"/>
</dbReference>
<feature type="compositionally biased region" description="Low complexity" evidence="9">
    <location>
        <begin position="406"/>
        <end position="423"/>
    </location>
</feature>
<name>A0A4R8KPL5_9BURK</name>
<evidence type="ECO:0000256" key="1">
    <source>
        <dbReference type="ARBA" id="ARBA00004370"/>
    </source>
</evidence>
<dbReference type="InterPro" id="IPR002102">
    <property type="entry name" value="Cohesin_dom"/>
</dbReference>
<dbReference type="AlphaFoldDB" id="A0A4R8KPL5"/>
<dbReference type="Proteomes" id="UP000295509">
    <property type="component" value="Unassembled WGS sequence"/>
</dbReference>
<dbReference type="EMBL" id="SORE01000052">
    <property type="protein sequence ID" value="TDY31269.1"/>
    <property type="molecule type" value="Genomic_DNA"/>
</dbReference>
<evidence type="ECO:0000256" key="6">
    <source>
        <dbReference type="PROSITE-ProRule" id="PRU00339"/>
    </source>
</evidence>
<dbReference type="InterPro" id="IPR011662">
    <property type="entry name" value="Secretin/TonB_short_N"/>
</dbReference>
<dbReference type="GO" id="GO:0009306">
    <property type="term" value="P:protein secretion"/>
    <property type="evidence" value="ECO:0007669"/>
    <property type="project" value="InterPro"/>
</dbReference>
<dbReference type="Gene3D" id="2.60.40.680">
    <property type="match status" value="1"/>
</dbReference>
<evidence type="ECO:0000256" key="2">
    <source>
        <dbReference type="ARBA" id="ARBA00022448"/>
    </source>
</evidence>
<evidence type="ECO:0000259" key="10">
    <source>
        <dbReference type="SMART" id="SM00965"/>
    </source>
</evidence>
<dbReference type="InterPro" id="IPR004846">
    <property type="entry name" value="T2SS/T3SS_dom"/>
</dbReference>
<accession>A0A4R8KPL5</accession>
<feature type="region of interest" description="Disordered" evidence="9">
    <location>
        <begin position="653"/>
        <end position="692"/>
    </location>
</feature>
<comment type="caution">
    <text evidence="11">The sequence shown here is derived from an EMBL/GenBank/DDBJ whole genome shotgun (WGS) entry which is preliminary data.</text>
</comment>
<dbReference type="InterPro" id="IPR011990">
    <property type="entry name" value="TPR-like_helical_dom_sf"/>
</dbReference>
<dbReference type="Gene3D" id="3.30.1370.120">
    <property type="match status" value="1"/>
</dbReference>
<dbReference type="PANTHER" id="PTHR30332:SF17">
    <property type="entry name" value="TYPE IV PILIATION SYSTEM PROTEIN DR_0774-RELATED"/>
    <property type="match status" value="1"/>
</dbReference>
<dbReference type="Pfam" id="PF03958">
    <property type="entry name" value="Secretin_N"/>
    <property type="match status" value="1"/>
</dbReference>
<dbReference type="PROSITE" id="PS50005">
    <property type="entry name" value="TPR"/>
    <property type="match status" value="1"/>
</dbReference>
<dbReference type="GO" id="GO:0000272">
    <property type="term" value="P:polysaccharide catabolic process"/>
    <property type="evidence" value="ECO:0007669"/>
    <property type="project" value="InterPro"/>
</dbReference>
<keyword evidence="2 8" id="KW-0813">Transport</keyword>
<evidence type="ECO:0000256" key="4">
    <source>
        <dbReference type="ARBA" id="ARBA00023136"/>
    </source>
</evidence>